<dbReference type="Gene3D" id="1.10.10.1620">
    <property type="match status" value="1"/>
</dbReference>
<dbReference type="SUPFAM" id="SSF54373">
    <property type="entry name" value="FAD-linked reductases, C-terminal domain"/>
    <property type="match status" value="1"/>
</dbReference>
<protein>
    <recommendedName>
        <fullName evidence="2">Amine oxidase domain-containing protein</fullName>
    </recommendedName>
</protein>
<dbReference type="Gene3D" id="3.90.660.10">
    <property type="match status" value="1"/>
</dbReference>
<reference evidence="3 4" key="1">
    <citation type="journal article" date="2025" name="Microbiol. Resour. Announc.">
        <title>Draft genome sequences for Neonectria magnoliae and Neonectria punicea, canker pathogens of Liriodendron tulipifera and Acer saccharum in West Virginia.</title>
        <authorList>
            <person name="Petronek H.M."/>
            <person name="Kasson M.T."/>
            <person name="Metheny A.M."/>
            <person name="Stauder C.M."/>
            <person name="Lovett B."/>
            <person name="Lynch S.C."/>
            <person name="Garnas J.R."/>
            <person name="Kasson L.R."/>
            <person name="Stajich J.E."/>
        </authorList>
    </citation>
    <scope>NUCLEOTIDE SEQUENCE [LARGE SCALE GENOMIC DNA]</scope>
    <source>
        <strain evidence="3 4">NRRL 64653</strain>
    </source>
</reference>
<feature type="region of interest" description="Disordered" evidence="1">
    <location>
        <begin position="206"/>
        <end position="232"/>
    </location>
</feature>
<gene>
    <name evidence="3" type="ORF">QQX98_006576</name>
</gene>
<comment type="caution">
    <text evidence="3">The sequence shown here is derived from an EMBL/GenBank/DDBJ whole genome shotgun (WGS) entry which is preliminary data.</text>
</comment>
<evidence type="ECO:0000256" key="1">
    <source>
        <dbReference type="SAM" id="MobiDB-lite"/>
    </source>
</evidence>
<evidence type="ECO:0000313" key="3">
    <source>
        <dbReference type="EMBL" id="KAK7414549.1"/>
    </source>
</evidence>
<feature type="domain" description="Amine oxidase" evidence="2">
    <location>
        <begin position="130"/>
        <end position="669"/>
    </location>
</feature>
<proteinExistence type="predicted"/>
<dbReference type="InterPro" id="IPR036188">
    <property type="entry name" value="FAD/NAD-bd_sf"/>
</dbReference>
<dbReference type="EMBL" id="JAZAVJ010000100">
    <property type="protein sequence ID" value="KAK7414549.1"/>
    <property type="molecule type" value="Genomic_DNA"/>
</dbReference>
<accession>A0ABR1H0E6</accession>
<evidence type="ECO:0000313" key="4">
    <source>
        <dbReference type="Proteomes" id="UP001498476"/>
    </source>
</evidence>
<evidence type="ECO:0000259" key="2">
    <source>
        <dbReference type="Pfam" id="PF01593"/>
    </source>
</evidence>
<dbReference type="PANTHER" id="PTHR10742">
    <property type="entry name" value="FLAVIN MONOAMINE OXIDASE"/>
    <property type="match status" value="1"/>
</dbReference>
<dbReference type="InterPro" id="IPR050281">
    <property type="entry name" value="Flavin_monoamine_oxidase"/>
</dbReference>
<dbReference type="Pfam" id="PF01593">
    <property type="entry name" value="Amino_oxidase"/>
    <property type="match status" value="1"/>
</dbReference>
<sequence>MSHAQPLIENHLPTTSYKHMWARYVAKRTLDEDLQVALDRVSKTRIAQPSLDIDEVGPKENISDLLEKTKKVTGTGFVPDHSTPGRLTVGIVGAGVAGLFTALLFDWLNEDAKKQGLELKIDYDIIEAAAKERLGGRLYTHRFSDEDHDYYDVGAMRFPNNSIMKRTFQLFHYIGLEKGEGGLIPYYLDDDLNVCPSYFNNVLHTGNPWPGNKEPKNETNEAEAKDDDPFNLNSGLPADGKIRIDLLREKPSKLVAKALKHFLEVAKTQGDKAKDEIKTGGTAEATKFWKLLMRADRMSVRQFLSSEINKDPVATEGEVDPFPNGPGYNYNTIEWLETATYGTGWYDQSLAECVLEELDFGTPESVEGESKQNNWWCVDGGAQTIAEKMALKVKGKIHFNSQVEAIDAQVKDRTIDPHDHTDRYTAMKIRIAKTDSITKKVTHKEKEYFAIFNSTTLGAFQRMNLQDAGLLWGTKQAIRALGYGASCKVAIKFKTAWWQKEPFNISQGGVSHTDLPLRVCVYPSYNIKANEGNQWDPEKPAVLLCSYTWGQDAQRIASLISPDSPKNEEQLKSVLLHNLALLHANEKRPYKELLEELTHEQYETHHAWDWYKDQNMSGAFAYFGPSQFSNMWQEIIKPNAFGQLYFVGEAASSHHAWIVGALESVIRAVYTMFEGLENHDKENKAYKRVLALLSGTVKGDASDKAGSGPSDDSEDAPFPTGLPFYPLPEEMPSYQLGVESGHPRTRQPEEGTKETNMSLTFTSAVAALAVIESFFELHPDLNVAP</sequence>
<feature type="region of interest" description="Disordered" evidence="1">
    <location>
        <begin position="699"/>
        <end position="756"/>
    </location>
</feature>
<feature type="compositionally biased region" description="Basic and acidic residues" evidence="1">
    <location>
        <begin position="213"/>
        <end position="223"/>
    </location>
</feature>
<dbReference type="Gene3D" id="3.50.50.60">
    <property type="entry name" value="FAD/NAD(P)-binding domain"/>
    <property type="match status" value="1"/>
</dbReference>
<name>A0ABR1H0E6_9HYPO</name>
<dbReference type="Proteomes" id="UP001498476">
    <property type="component" value="Unassembled WGS sequence"/>
</dbReference>
<keyword evidence="4" id="KW-1185">Reference proteome</keyword>
<dbReference type="InterPro" id="IPR002937">
    <property type="entry name" value="Amino_oxidase"/>
</dbReference>
<organism evidence="3 4">
    <name type="scientific">Neonectria punicea</name>
    <dbReference type="NCBI Taxonomy" id="979145"/>
    <lineage>
        <taxon>Eukaryota</taxon>
        <taxon>Fungi</taxon>
        <taxon>Dikarya</taxon>
        <taxon>Ascomycota</taxon>
        <taxon>Pezizomycotina</taxon>
        <taxon>Sordariomycetes</taxon>
        <taxon>Hypocreomycetidae</taxon>
        <taxon>Hypocreales</taxon>
        <taxon>Nectriaceae</taxon>
        <taxon>Neonectria</taxon>
    </lineage>
</organism>
<dbReference type="SUPFAM" id="SSF51905">
    <property type="entry name" value="FAD/NAD(P)-binding domain"/>
    <property type="match status" value="1"/>
</dbReference>
<dbReference type="PANTHER" id="PTHR10742:SF342">
    <property type="entry name" value="AMINE OXIDASE"/>
    <property type="match status" value="1"/>
</dbReference>